<keyword evidence="2" id="KW-0815">Transposition</keyword>
<dbReference type="SUPFAM" id="SSF46689">
    <property type="entry name" value="Homeodomain-like"/>
    <property type="match status" value="1"/>
</dbReference>
<dbReference type="EMBL" id="VDCI01000020">
    <property type="protein sequence ID" value="TNJ34037.1"/>
    <property type="molecule type" value="Genomic_DNA"/>
</dbReference>
<accession>A0A5C4RTU4</accession>
<dbReference type="Proteomes" id="UP000309544">
    <property type="component" value="Unassembled WGS sequence"/>
</dbReference>
<proteinExistence type="inferred from homology"/>
<dbReference type="InterPro" id="IPR009057">
    <property type="entry name" value="Homeodomain-like_sf"/>
</dbReference>
<dbReference type="InterPro" id="IPR017894">
    <property type="entry name" value="HTH_IS21_transposase_type"/>
</dbReference>
<evidence type="ECO:0000256" key="4">
    <source>
        <dbReference type="ARBA" id="ARBA00023172"/>
    </source>
</evidence>
<protein>
    <submittedName>
        <fullName evidence="6">Transposase</fullName>
    </submittedName>
</protein>
<keyword evidence="3" id="KW-0238">DNA-binding</keyword>
<dbReference type="GO" id="GO:0032196">
    <property type="term" value="P:transposition"/>
    <property type="evidence" value="ECO:0007669"/>
    <property type="project" value="UniProtKB-KW"/>
</dbReference>
<dbReference type="AlphaFoldDB" id="A0A5C4RTU4"/>
<evidence type="ECO:0000256" key="3">
    <source>
        <dbReference type="ARBA" id="ARBA00023125"/>
    </source>
</evidence>
<keyword evidence="4" id="KW-0233">DNA recombination</keyword>
<sequence length="233" mass="27315">MGSQLKRLTMYNEVKNLFEKGLRISQISRSTGLDRKTVRKYLRMNDLEFQGHLSSIACRRRKLEDYEEFVRGRIRQCPDCSAAQVEDWLKEQYPELDDISIRTVYSFVQQVRHKYNLVKPGKTWRQYHPVEQLPYGKQAQVDFGEAWMQTIDDKRIKVYFMVTILSRSRQKSVLCCLQPVTARFAVEAHEHAFQSFRGIPDTVVYDQDSVLVRQENHGAIRVIFKCCVSGLSP</sequence>
<dbReference type="GO" id="GO:0006310">
    <property type="term" value="P:DNA recombination"/>
    <property type="evidence" value="ECO:0007669"/>
    <property type="project" value="UniProtKB-KW"/>
</dbReference>
<name>A0A5C4RTU4_PROVB</name>
<evidence type="ECO:0000313" key="6">
    <source>
        <dbReference type="EMBL" id="TNJ34037.1"/>
    </source>
</evidence>
<dbReference type="GO" id="GO:0003677">
    <property type="term" value="F:DNA binding"/>
    <property type="evidence" value="ECO:0007669"/>
    <property type="project" value="UniProtKB-KW"/>
</dbReference>
<dbReference type="PROSITE" id="PS50531">
    <property type="entry name" value="HTH_IS21"/>
    <property type="match status" value="1"/>
</dbReference>
<dbReference type="PANTHER" id="PTHR35004">
    <property type="entry name" value="TRANSPOSASE RV3428C-RELATED"/>
    <property type="match status" value="1"/>
</dbReference>
<dbReference type="RefSeq" id="WP_170179949.1">
    <property type="nucleotide sequence ID" value="NZ_VDCI01000020.1"/>
</dbReference>
<keyword evidence="7" id="KW-1185">Reference proteome</keyword>
<reference evidence="6 7" key="1">
    <citation type="submission" date="2019-05" db="EMBL/GenBank/DDBJ databases">
        <title>Draft Whole-Genome sequence of the green sulfur bacterium Prosthecochloris vibrioformis DSM 260.</title>
        <authorList>
            <person name="Meyer T.E."/>
            <person name="Kyndt J.A."/>
        </authorList>
    </citation>
    <scope>NUCLEOTIDE SEQUENCE [LARGE SCALE GENOMIC DNA]</scope>
    <source>
        <strain evidence="6 7">DSM 260</strain>
    </source>
</reference>
<evidence type="ECO:0000256" key="2">
    <source>
        <dbReference type="ARBA" id="ARBA00022578"/>
    </source>
</evidence>
<dbReference type="Gene3D" id="1.10.10.60">
    <property type="entry name" value="Homeodomain-like"/>
    <property type="match status" value="1"/>
</dbReference>
<evidence type="ECO:0000259" key="5">
    <source>
        <dbReference type="PROSITE" id="PS50531"/>
    </source>
</evidence>
<feature type="domain" description="HTH IS21-type" evidence="5">
    <location>
        <begin position="9"/>
        <end position="74"/>
    </location>
</feature>
<gene>
    <name evidence="6" type="ORF">FGF68_10630</name>
</gene>
<comment type="similarity">
    <text evidence="1">Belongs to the transposase IS21/IS408/IS1162 family.</text>
</comment>
<organism evidence="6 7">
    <name type="scientific">Prosthecochloris vibrioformis</name>
    <name type="common">Chlorobium vibrioforme</name>
    <dbReference type="NCBI Taxonomy" id="1098"/>
    <lineage>
        <taxon>Bacteria</taxon>
        <taxon>Pseudomonadati</taxon>
        <taxon>Chlorobiota</taxon>
        <taxon>Chlorobiia</taxon>
        <taxon>Chlorobiales</taxon>
        <taxon>Chlorobiaceae</taxon>
        <taxon>Prosthecochloris</taxon>
    </lineage>
</organism>
<comment type="caution">
    <text evidence="6">The sequence shown here is derived from an EMBL/GenBank/DDBJ whole genome shotgun (WGS) entry which is preliminary data.</text>
</comment>
<evidence type="ECO:0000313" key="7">
    <source>
        <dbReference type="Proteomes" id="UP000309544"/>
    </source>
</evidence>
<evidence type="ECO:0000256" key="1">
    <source>
        <dbReference type="ARBA" id="ARBA00009277"/>
    </source>
</evidence>